<keyword evidence="2" id="KW-1185">Reference proteome</keyword>
<dbReference type="RefSeq" id="WP_234752827.1">
    <property type="nucleotide sequence ID" value="NZ_BAAAWN010000001.1"/>
</dbReference>
<dbReference type="InterPro" id="IPR036188">
    <property type="entry name" value="FAD/NAD-bd_sf"/>
</dbReference>
<accession>A0ABV5Y1N5</accession>
<comment type="caution">
    <text evidence="1">The sequence shown here is derived from an EMBL/GenBank/DDBJ whole genome shotgun (WGS) entry which is preliminary data.</text>
</comment>
<gene>
    <name evidence="1" type="ORF">ACFFP1_11315</name>
</gene>
<dbReference type="Proteomes" id="UP001589702">
    <property type="component" value="Unassembled WGS sequence"/>
</dbReference>
<protein>
    <submittedName>
        <fullName evidence="1">FAD-binding protein</fullName>
    </submittedName>
</protein>
<evidence type="ECO:0000313" key="1">
    <source>
        <dbReference type="EMBL" id="MFB9820087.1"/>
    </source>
</evidence>
<dbReference type="SUPFAM" id="SSF51905">
    <property type="entry name" value="FAD/NAD(P)-binding domain"/>
    <property type="match status" value="1"/>
</dbReference>
<dbReference type="Gene3D" id="3.50.50.60">
    <property type="entry name" value="FAD/NAD(P)-binding domain"/>
    <property type="match status" value="1"/>
</dbReference>
<sequence length="239" mass="24562">MPAASTERTTTVVIGAGMPGLAVASELSRYGVDAIVVDGMYVPAPLQPLNTGILQRCDAADAACLQERSEILRHLRNYAASHGLDVRSTTRAVRLDRLDEAAVGTVISGSVVSGSELSNPVGPDLAAPGVASSGVASYQWAVHTANGVLLADHVVVTRCGQSQLRRMLAELGIAIGQNLVAAMRAIGMYLVGVGELATPTPKEVLRQAKVVGQAISAKVYPDSVHGALTGTFAAVPASA</sequence>
<reference evidence="1 2" key="1">
    <citation type="submission" date="2024-09" db="EMBL/GenBank/DDBJ databases">
        <authorList>
            <person name="Sun Q."/>
            <person name="Mori K."/>
        </authorList>
    </citation>
    <scope>NUCLEOTIDE SEQUENCE [LARGE SCALE GENOMIC DNA]</scope>
    <source>
        <strain evidence="1 2">JCM 1334</strain>
    </source>
</reference>
<proteinExistence type="predicted"/>
<name>A0ABV5Y1N5_ARTRM</name>
<dbReference type="EMBL" id="JBHMBC010000017">
    <property type="protein sequence ID" value="MFB9820087.1"/>
    <property type="molecule type" value="Genomic_DNA"/>
</dbReference>
<organism evidence="1 2">
    <name type="scientific">Arthrobacter ramosus</name>
    <dbReference type="NCBI Taxonomy" id="1672"/>
    <lineage>
        <taxon>Bacteria</taxon>
        <taxon>Bacillati</taxon>
        <taxon>Actinomycetota</taxon>
        <taxon>Actinomycetes</taxon>
        <taxon>Micrococcales</taxon>
        <taxon>Micrococcaceae</taxon>
        <taxon>Arthrobacter</taxon>
    </lineage>
</organism>
<evidence type="ECO:0000313" key="2">
    <source>
        <dbReference type="Proteomes" id="UP001589702"/>
    </source>
</evidence>